<keyword evidence="3" id="KW-1185">Reference proteome</keyword>
<evidence type="ECO:0000256" key="1">
    <source>
        <dbReference type="SAM" id="MobiDB-lite"/>
    </source>
</evidence>
<feature type="compositionally biased region" description="Basic and acidic residues" evidence="1">
    <location>
        <begin position="632"/>
        <end position="645"/>
    </location>
</feature>
<gene>
    <name evidence="2" type="ORF">Anapl_03685</name>
</gene>
<evidence type="ECO:0000313" key="3">
    <source>
        <dbReference type="Proteomes" id="UP000296049"/>
    </source>
</evidence>
<dbReference type="Proteomes" id="UP000296049">
    <property type="component" value="Unassembled WGS sequence"/>
</dbReference>
<protein>
    <submittedName>
        <fullName evidence="2">Uncharacterized protein</fullName>
    </submittedName>
</protein>
<feature type="compositionally biased region" description="Basic and acidic residues" evidence="1">
    <location>
        <begin position="423"/>
        <end position="435"/>
    </location>
</feature>
<accession>R0LLE9</accession>
<evidence type="ECO:0000313" key="2">
    <source>
        <dbReference type="EMBL" id="EOB06519.1"/>
    </source>
</evidence>
<sequence>MHMKKVEEHGCNCMQCSIVAAVETCREGLETTGPSVQSAQWAAKGGADGTGRNLAAFCQQPAQQESFEAHVAMLSEDMLSLIMQHGFQYPVSKSVNWDLLLPHAKGWARFPDEDKVEVADFKVFFKTGDVYEVSFSFAGNFSWRWGTVRLWKLALHHDAVLGVRLSRDRGALSGSTGTPLKWKKHNTQGQHLSWKLSSEQAAGSAKSAPGSKGKGGWRGEPGEEPEAGNERAETAAIASLFLGLTECDTGGAVLEGSFRDSMSLLHWWCSLSTVKIWWYYFTVSLLEVTQVQKLADTLQISKGGNDILPEYLNTLWLERALSLSTALTSALSFFEYSTVNLAYTLSSTLCLKQSNEADLEPSQLSVEECAELVDQRECSFFLSFRNCEEPNTRRHAELAWSPKCHLVISYWELPDPTAPLSEPHLHAPSNERESSGMKQTLSSPQCGAQESSDLWRPEKQTSKQGEKWTLHSSRSKQGDFPKTELPSKTVSLNWQDQPTASATKGPCTGACLSQLRSDPSGKQMPQFFQPVGQEHHGTLQQPAQQLGFIHQVIFVLGTTEMLLQQKPFLVLSLAFMGSWRVTAKPRGDHFSQLTNCRRGWSGRARRTSHSQVVRLQKRFQQSCQSTDEEEARADAEPLHERHAEEAPSAPKCGSKRRGSVPTGCAETPVFRAISLPIFNDAGREGLIFLEDLYFLCKTYLYCRPLSHLSVAAFLRARGSVTAVMGEARRQHEQVMEMGEATRKLHPSLHMRMAPQLKLPSAASPYSAGLDRQSDTPMSPYLFALDHCKSCMQQDISTAACPFINQEDLCSQATPFTFSDDLLIGFSVFTPSVEATLTCLFHTLMSVLIIRAALDMSDMDKYRKEQASPRELVCRYVLEEFSAHCVTRTRHKGNTALIEACTEDRHSLTGKVLISEQKHICS</sequence>
<dbReference type="EMBL" id="KB742605">
    <property type="protein sequence ID" value="EOB06519.1"/>
    <property type="molecule type" value="Genomic_DNA"/>
</dbReference>
<feature type="compositionally biased region" description="Low complexity" evidence="1">
    <location>
        <begin position="202"/>
        <end position="211"/>
    </location>
</feature>
<dbReference type="AlphaFoldDB" id="R0LLE9"/>
<name>R0LLE9_ANAPL</name>
<feature type="region of interest" description="Disordered" evidence="1">
    <location>
        <begin position="622"/>
        <end position="659"/>
    </location>
</feature>
<feature type="region of interest" description="Disordered" evidence="1">
    <location>
        <begin position="202"/>
        <end position="230"/>
    </location>
</feature>
<feature type="compositionally biased region" description="Polar residues" evidence="1">
    <location>
        <begin position="436"/>
        <end position="452"/>
    </location>
</feature>
<feature type="region of interest" description="Disordered" evidence="1">
    <location>
        <begin position="421"/>
        <end position="486"/>
    </location>
</feature>
<feature type="compositionally biased region" description="Basic and acidic residues" evidence="1">
    <location>
        <begin position="453"/>
        <end position="469"/>
    </location>
</feature>
<reference evidence="3" key="1">
    <citation type="journal article" date="2013" name="Nat. Genet.">
        <title>The duck genome and transcriptome provide insight into an avian influenza virus reservoir species.</title>
        <authorList>
            <person name="Huang Y."/>
            <person name="Li Y."/>
            <person name="Burt D.W."/>
            <person name="Chen H."/>
            <person name="Zhang Y."/>
            <person name="Qian W."/>
            <person name="Kim H."/>
            <person name="Gan S."/>
            <person name="Zhao Y."/>
            <person name="Li J."/>
            <person name="Yi K."/>
            <person name="Feng H."/>
            <person name="Zhu P."/>
            <person name="Li B."/>
            <person name="Liu Q."/>
            <person name="Fairley S."/>
            <person name="Magor K.E."/>
            <person name="Du Z."/>
            <person name="Hu X."/>
            <person name="Goodman L."/>
            <person name="Tafer H."/>
            <person name="Vignal A."/>
            <person name="Lee T."/>
            <person name="Kim K.W."/>
            <person name="Sheng Z."/>
            <person name="An Y."/>
            <person name="Searle S."/>
            <person name="Herrero J."/>
            <person name="Groenen M.A."/>
            <person name="Crooijmans R.P."/>
            <person name="Faraut T."/>
            <person name="Cai Q."/>
            <person name="Webster R.G."/>
            <person name="Aldridge J.R."/>
            <person name="Warren W.C."/>
            <person name="Bartschat S."/>
            <person name="Kehr S."/>
            <person name="Marz M."/>
            <person name="Stadler P.F."/>
            <person name="Smith J."/>
            <person name="Kraus R.H."/>
            <person name="Zhao Y."/>
            <person name="Ren L."/>
            <person name="Fei J."/>
            <person name="Morisson M."/>
            <person name="Kaiser P."/>
            <person name="Griffin D.K."/>
            <person name="Rao M."/>
            <person name="Pitel F."/>
            <person name="Wang J."/>
            <person name="Li N."/>
        </authorList>
    </citation>
    <scope>NUCLEOTIDE SEQUENCE [LARGE SCALE GENOMIC DNA]</scope>
</reference>
<proteinExistence type="predicted"/>
<organism evidence="2 3">
    <name type="scientific">Anas platyrhynchos</name>
    <name type="common">Mallard</name>
    <name type="synonym">Anas boschas</name>
    <dbReference type="NCBI Taxonomy" id="8839"/>
    <lineage>
        <taxon>Eukaryota</taxon>
        <taxon>Metazoa</taxon>
        <taxon>Chordata</taxon>
        <taxon>Craniata</taxon>
        <taxon>Vertebrata</taxon>
        <taxon>Euteleostomi</taxon>
        <taxon>Archelosauria</taxon>
        <taxon>Archosauria</taxon>
        <taxon>Dinosauria</taxon>
        <taxon>Saurischia</taxon>
        <taxon>Theropoda</taxon>
        <taxon>Coelurosauria</taxon>
        <taxon>Aves</taxon>
        <taxon>Neognathae</taxon>
        <taxon>Galloanserae</taxon>
        <taxon>Anseriformes</taxon>
        <taxon>Anatidae</taxon>
        <taxon>Anatinae</taxon>
        <taxon>Anas</taxon>
    </lineage>
</organism>